<evidence type="ECO:0000313" key="2">
    <source>
        <dbReference type="EMBL" id="QGZ61095.1"/>
    </source>
</evidence>
<keyword evidence="1" id="KW-0472">Membrane</keyword>
<dbReference type="RefSeq" id="WP_158949257.1">
    <property type="nucleotide sequence ID" value="NZ_CP046913.1"/>
</dbReference>
<evidence type="ECO:0000313" key="3">
    <source>
        <dbReference type="Proteomes" id="UP000433577"/>
    </source>
</evidence>
<sequence>MTFNVALEVFAVMLALIGIGLMSFVAHYARPPELDAADASNLAVRTVVPAAPRRGGASLSEGAFTVLVLLALLAVTYLLMVGI</sequence>
<dbReference type="Proteomes" id="UP000433577">
    <property type="component" value="Chromosome 1"/>
</dbReference>
<gene>
    <name evidence="2" type="ORF">FAZ98_04740</name>
</gene>
<evidence type="ECO:0000256" key="1">
    <source>
        <dbReference type="SAM" id="Phobius"/>
    </source>
</evidence>
<feature type="transmembrane region" description="Helical" evidence="1">
    <location>
        <begin position="62"/>
        <end position="81"/>
    </location>
</feature>
<reference evidence="2 3" key="1">
    <citation type="submission" date="2019-12" db="EMBL/GenBank/DDBJ databases">
        <title>Paraburkholderia acidiphila 7Q-K02 sp. nov and Paraburkholderia acidisoli DHF22 sp. nov., two strains isolated from forest soil.</title>
        <authorList>
            <person name="Gao Z."/>
            <person name="Qiu L."/>
        </authorList>
    </citation>
    <scope>NUCLEOTIDE SEQUENCE [LARGE SCALE GENOMIC DNA]</scope>
    <source>
        <strain evidence="2 3">DHF22</strain>
    </source>
</reference>
<dbReference type="AlphaFoldDB" id="A0A7Z2GG10"/>
<keyword evidence="3" id="KW-1185">Reference proteome</keyword>
<dbReference type="KEGG" id="pacs:FAZ98_04740"/>
<protein>
    <submittedName>
        <fullName evidence="2">Uncharacterized protein</fullName>
    </submittedName>
</protein>
<feature type="transmembrane region" description="Helical" evidence="1">
    <location>
        <begin position="7"/>
        <end position="29"/>
    </location>
</feature>
<dbReference type="OrthoDB" id="9102399at2"/>
<name>A0A7Z2GG10_9BURK</name>
<keyword evidence="1" id="KW-1133">Transmembrane helix</keyword>
<organism evidence="2 3">
    <name type="scientific">Paraburkholderia acidisoli</name>
    <dbReference type="NCBI Taxonomy" id="2571748"/>
    <lineage>
        <taxon>Bacteria</taxon>
        <taxon>Pseudomonadati</taxon>
        <taxon>Pseudomonadota</taxon>
        <taxon>Betaproteobacteria</taxon>
        <taxon>Burkholderiales</taxon>
        <taxon>Burkholderiaceae</taxon>
        <taxon>Paraburkholderia</taxon>
    </lineage>
</organism>
<keyword evidence="1" id="KW-0812">Transmembrane</keyword>
<dbReference type="EMBL" id="CP046913">
    <property type="protein sequence ID" value="QGZ61095.1"/>
    <property type="molecule type" value="Genomic_DNA"/>
</dbReference>
<accession>A0A7Z2GG10</accession>
<proteinExistence type="predicted"/>